<reference evidence="2 3" key="1">
    <citation type="submission" date="2024-02" db="EMBL/GenBank/DDBJ databases">
        <authorList>
            <person name="Chen Y."/>
            <person name="Shah S."/>
            <person name="Dougan E. K."/>
            <person name="Thang M."/>
            <person name="Chan C."/>
        </authorList>
    </citation>
    <scope>NUCLEOTIDE SEQUENCE [LARGE SCALE GENOMIC DNA]</scope>
</reference>
<dbReference type="EMBL" id="CAXAMM010037380">
    <property type="protein sequence ID" value="CAK9077046.1"/>
    <property type="molecule type" value="Genomic_DNA"/>
</dbReference>
<organism evidence="2 3">
    <name type="scientific">Durusdinium trenchii</name>
    <dbReference type="NCBI Taxonomy" id="1381693"/>
    <lineage>
        <taxon>Eukaryota</taxon>
        <taxon>Sar</taxon>
        <taxon>Alveolata</taxon>
        <taxon>Dinophyceae</taxon>
        <taxon>Suessiales</taxon>
        <taxon>Symbiodiniaceae</taxon>
        <taxon>Durusdinium</taxon>
    </lineage>
</organism>
<evidence type="ECO:0000313" key="2">
    <source>
        <dbReference type="EMBL" id="CAK9077046.1"/>
    </source>
</evidence>
<sequence>MFTGAGSSSVVAGEEALPPLPPPAEAPADARPLDGNVCADCQRLLDDANKSALPGYCKKCFAAEAALNLVGRPYDPYAQCMLCAGQISAETKSPVPGCCFECYEQQDAIQLAMQQAAQPVTVAEETHAAEPARRPLESLAPEAEPPEPTSVPPPEGCRRRKKESEQDWFARVQKHRHQSQAQQKQYREQWKSFDEGHRERFRSEVESLAGSSEPKAVCDSKSVAVATAPEHPTPWLQVTDGKRSVALPAGFSASDLKVRFDKFAQNPAGYDQKRWEMYALVHLMLRNPDCVEFSNANRAQQETWSCAGSFLVTEYLFPKPVILEVWLKWNERTGTPLSISEFQDGVIVMKLEKQGALANADSLEQVKSIVEAHRPKFSHLWARFREWIAKHKQQGGQVAVSKLKVKSVAQVSSCQPATVERAMNDLESMMANLGLTVDGVLTHEGSARLIVCDEKGFSARSDAIAKGITTRAGRSLASTTAATTSFEHVAVTSFMPVSGQSLPIGVILSRRTLHPSLQEIWPEAKFWCSDSDSQTPESFPSMLEECCLRPLRLRFPNFDDKCLLVMDGGGGSWLHISVPTVLLLQRYGVECYVLPSYTTAALCALDQQRIVAEALSSQNALAGWHKPPEAEPLLPETEEEKKLARGVGDLLSRLRKAPPTSENSEPMQGEGGKEEEEEESDAEWNLNNVDDCCSFIEHKFPAKEAEALGVNVDMFSKVALFYVKFLRNKRTPKAELRAHFTKEIIEPNTLGSKTGRKNWLQTWLAQRKRVFAPKT</sequence>
<name>A0ABP0PN85_9DINO</name>
<accession>A0ABP0PN85</accession>
<proteinExistence type="predicted"/>
<evidence type="ECO:0000256" key="1">
    <source>
        <dbReference type="SAM" id="MobiDB-lite"/>
    </source>
</evidence>
<feature type="region of interest" description="Disordered" evidence="1">
    <location>
        <begin position="121"/>
        <end position="191"/>
    </location>
</feature>
<feature type="compositionally biased region" description="Polar residues" evidence="1">
    <location>
        <begin position="1"/>
        <end position="10"/>
    </location>
</feature>
<feature type="compositionally biased region" description="Basic and acidic residues" evidence="1">
    <location>
        <begin position="124"/>
        <end position="136"/>
    </location>
</feature>
<comment type="caution">
    <text evidence="2">The sequence shown here is derived from an EMBL/GenBank/DDBJ whole genome shotgun (WGS) entry which is preliminary data.</text>
</comment>
<feature type="region of interest" description="Disordered" evidence="1">
    <location>
        <begin position="1"/>
        <end position="31"/>
    </location>
</feature>
<feature type="region of interest" description="Disordered" evidence="1">
    <location>
        <begin position="654"/>
        <end position="683"/>
    </location>
</feature>
<evidence type="ECO:0000313" key="3">
    <source>
        <dbReference type="Proteomes" id="UP001642464"/>
    </source>
</evidence>
<protein>
    <submittedName>
        <fullName evidence="2">DDE-1 domain-containing protein</fullName>
    </submittedName>
</protein>
<gene>
    <name evidence="2" type="ORF">SCF082_LOCUS37038</name>
</gene>
<feature type="compositionally biased region" description="Pro residues" evidence="1">
    <location>
        <begin position="146"/>
        <end position="155"/>
    </location>
</feature>
<feature type="compositionally biased region" description="Acidic residues" evidence="1">
    <location>
        <begin position="673"/>
        <end position="682"/>
    </location>
</feature>
<dbReference type="Proteomes" id="UP001642464">
    <property type="component" value="Unassembled WGS sequence"/>
</dbReference>
<keyword evidence="3" id="KW-1185">Reference proteome</keyword>